<dbReference type="eggNOG" id="COG4939">
    <property type="taxonomic scope" value="Bacteria"/>
</dbReference>
<sequence length="196" mass="21821">MKKAFLIAVLLVAAAVLVSCGSDSDNQSAETQEAASGEGILVENAFYYTHVNGHEEETEMVAFVPFEYEQLETVKYQVVYIACTCRGPQVNYWSVAYVELSKEDGSVTFISWDDDSSGHYTAGMYGDSYVTWDGIPAHELLMQYTEDNLMGGTQEDINAIEPMHGEVDAYTGATVTPNNAVRMLQGLFEYHNERYM</sequence>
<feature type="signal peptide" evidence="1">
    <location>
        <begin position="1"/>
        <end position="21"/>
    </location>
</feature>
<dbReference type="GO" id="GO:0010181">
    <property type="term" value="F:FMN binding"/>
    <property type="evidence" value="ECO:0007669"/>
    <property type="project" value="InterPro"/>
</dbReference>
<proteinExistence type="predicted"/>
<dbReference type="RefSeq" id="WP_024268403.1">
    <property type="nucleotide sequence ID" value="NC_023035.1"/>
</dbReference>
<dbReference type="EMBL" id="CP006939">
    <property type="protein sequence ID" value="AHC15499.1"/>
    <property type="molecule type" value="Genomic_DNA"/>
</dbReference>
<name>V5WIX6_9SPIO</name>
<feature type="chain" id="PRO_5004741945" evidence="1">
    <location>
        <begin position="22"/>
        <end position="196"/>
    </location>
</feature>
<keyword evidence="3" id="KW-1185">Reference proteome</keyword>
<dbReference type="GO" id="GO:0016020">
    <property type="term" value="C:membrane"/>
    <property type="evidence" value="ECO:0007669"/>
    <property type="project" value="InterPro"/>
</dbReference>
<accession>V5WIX6</accession>
<dbReference type="HOGENOM" id="CLU_1228767_0_0_12"/>
<reference evidence="2 3" key="1">
    <citation type="journal article" date="2015" name="Stand. Genomic Sci.">
        <title>Complete genome sequence and description of Salinispira pacifica gen. nov., sp. nov., a novel spirochaete isolated form a hypersaline microbial mat.</title>
        <authorList>
            <person name="Ben Hania W."/>
            <person name="Joseph M."/>
            <person name="Schumann P."/>
            <person name="Bunk B."/>
            <person name="Fiebig A."/>
            <person name="Sproer C."/>
            <person name="Klenk H.P."/>
            <person name="Fardeau M.L."/>
            <person name="Spring S."/>
        </authorList>
    </citation>
    <scope>NUCLEOTIDE SEQUENCE [LARGE SCALE GENOMIC DNA]</scope>
    <source>
        <strain evidence="2 3">L21-RPul-D2</strain>
    </source>
</reference>
<dbReference type="Proteomes" id="UP000018680">
    <property type="component" value="Chromosome"/>
</dbReference>
<dbReference type="STRING" id="1307761.L21SP2_2132"/>
<keyword evidence="1" id="KW-0732">Signal</keyword>
<dbReference type="AlphaFoldDB" id="V5WIX6"/>
<evidence type="ECO:0000313" key="3">
    <source>
        <dbReference type="Proteomes" id="UP000018680"/>
    </source>
</evidence>
<evidence type="ECO:0000313" key="2">
    <source>
        <dbReference type="EMBL" id="AHC15499.1"/>
    </source>
</evidence>
<gene>
    <name evidence="2" type="ORF">L21SP2_2132</name>
</gene>
<dbReference type="OrthoDB" id="1646282at2"/>
<organism evidence="2 3">
    <name type="scientific">Salinispira pacifica</name>
    <dbReference type="NCBI Taxonomy" id="1307761"/>
    <lineage>
        <taxon>Bacteria</taxon>
        <taxon>Pseudomonadati</taxon>
        <taxon>Spirochaetota</taxon>
        <taxon>Spirochaetia</taxon>
        <taxon>Spirochaetales</taxon>
        <taxon>Spirochaetaceae</taxon>
        <taxon>Salinispira</taxon>
    </lineage>
</organism>
<evidence type="ECO:0000256" key="1">
    <source>
        <dbReference type="SAM" id="SignalP"/>
    </source>
</evidence>
<dbReference type="KEGG" id="slr:L21SP2_2132"/>
<protein>
    <submittedName>
        <fullName evidence="2">Uncharacterized protein</fullName>
    </submittedName>
</protein>
<dbReference type="PROSITE" id="PS51257">
    <property type="entry name" value="PROKAR_LIPOPROTEIN"/>
    <property type="match status" value="1"/>
</dbReference>